<evidence type="ECO:0000313" key="1">
    <source>
        <dbReference type="EMBL" id="QLO53198.1"/>
    </source>
</evidence>
<sequence length="184" mass="20468">MLTFTNNIKVSNVSLKSNEPKYEQVSWTGQSLQRLTGIQYYELEFTLNFNIKNRSEVQAFIGEYGQGKNFDFPLGHLSTYAGAQTGAVSCTSSRAAGNIEIPTSTQSLELGTLIQFTNHKKIYRIIARTNTSVTIFPALRSGIQSGEMMVYDGLVLNAQLDASNDFSIPITNVVQMKFTGREKF</sequence>
<name>A0ABD7AJX6_9ENTR</name>
<organism evidence="1 2">
    <name type="scientific">Klebsiella grimontii</name>
    <dbReference type="NCBI Taxonomy" id="2058152"/>
    <lineage>
        <taxon>Bacteria</taxon>
        <taxon>Pseudomonadati</taxon>
        <taxon>Pseudomonadota</taxon>
        <taxon>Gammaproteobacteria</taxon>
        <taxon>Enterobacterales</taxon>
        <taxon>Enterobacteriaceae</taxon>
        <taxon>Klebsiella/Raoultella group</taxon>
        <taxon>Klebsiella</taxon>
    </lineage>
</organism>
<dbReference type="RefSeq" id="WP_181246747.1">
    <property type="nucleotide sequence ID" value="NZ_CP055315.1"/>
</dbReference>
<gene>
    <name evidence="1" type="ORF">HV234_17485</name>
</gene>
<dbReference type="Proteomes" id="UP000510937">
    <property type="component" value="Chromosome"/>
</dbReference>
<dbReference type="EMBL" id="CP055315">
    <property type="protein sequence ID" value="QLO53198.1"/>
    <property type="molecule type" value="Genomic_DNA"/>
</dbReference>
<dbReference type="AlphaFoldDB" id="A0ABD7AJX6"/>
<evidence type="ECO:0000313" key="2">
    <source>
        <dbReference type="Proteomes" id="UP000510937"/>
    </source>
</evidence>
<proteinExistence type="predicted"/>
<protein>
    <submittedName>
        <fullName evidence="1">Uncharacterized protein</fullName>
    </submittedName>
</protein>
<accession>A0ABD7AJX6</accession>
<reference evidence="2" key="1">
    <citation type="submission" date="2020-06" db="EMBL/GenBank/DDBJ databases">
        <title>REHAB project genomes.</title>
        <authorList>
            <person name="Shaw L.P."/>
        </authorList>
    </citation>
    <scope>NUCLEOTIDE SEQUENCE [LARGE SCALE GENOMIC DNA]</scope>
    <source>
        <strain evidence="2">RHBSTW-00555</strain>
    </source>
</reference>